<dbReference type="Proteomes" id="UP000254282">
    <property type="component" value="Unassembled WGS sequence"/>
</dbReference>
<dbReference type="EMBL" id="UFVR01000004">
    <property type="protein sequence ID" value="SUX46141.1"/>
    <property type="molecule type" value="Genomic_DNA"/>
</dbReference>
<gene>
    <name evidence="2" type="ORF">NCTC13532_01669</name>
</gene>
<sequence length="191" mass="21642">MKITFFKILILLGLIINLISCKAQKLPLNTWVENTPNNAYLKDLGNELAPYVGIYKANYKGNEIILFITKEEDKLIKYPDKQFYQDVLVIKYIVKNSSGLTIQDTQNINHQSYFKITSMGTMPELGKVALSYSGTNCGVGWGQIDLKKLNDMQISWDYFPNNIILDEATCPSGTDTTVYLPHTKGLVFTKQ</sequence>
<feature type="domain" description="DUF6705" evidence="1">
    <location>
        <begin position="8"/>
        <end position="108"/>
    </location>
</feature>
<accession>A0A381FHY4</accession>
<reference evidence="2 3" key="1">
    <citation type="submission" date="2018-06" db="EMBL/GenBank/DDBJ databases">
        <authorList>
            <consortium name="Pathogen Informatics"/>
            <person name="Doyle S."/>
        </authorList>
    </citation>
    <scope>NUCLEOTIDE SEQUENCE [LARGE SCALE GENOMIC DNA]</scope>
    <source>
        <strain evidence="2 3">NCTC13532</strain>
    </source>
</reference>
<dbReference type="RefSeq" id="WP_115619969.1">
    <property type="nucleotide sequence ID" value="NZ_UFVR01000004.1"/>
</dbReference>
<dbReference type="Pfam" id="PF20448">
    <property type="entry name" value="DUF6705"/>
    <property type="match status" value="1"/>
</dbReference>
<dbReference type="InterPro" id="IPR046551">
    <property type="entry name" value="DUF6705"/>
</dbReference>
<protein>
    <recommendedName>
        <fullName evidence="1">DUF6705 domain-containing protein</fullName>
    </recommendedName>
</protein>
<dbReference type="AlphaFoldDB" id="A0A381FHY4"/>
<evidence type="ECO:0000313" key="3">
    <source>
        <dbReference type="Proteomes" id="UP000254282"/>
    </source>
</evidence>
<evidence type="ECO:0000313" key="2">
    <source>
        <dbReference type="EMBL" id="SUX46141.1"/>
    </source>
</evidence>
<organism evidence="2 3">
    <name type="scientific">Chryseobacterium indoltheticum</name>
    <dbReference type="NCBI Taxonomy" id="254"/>
    <lineage>
        <taxon>Bacteria</taxon>
        <taxon>Pseudomonadati</taxon>
        <taxon>Bacteroidota</taxon>
        <taxon>Flavobacteriia</taxon>
        <taxon>Flavobacteriales</taxon>
        <taxon>Weeksellaceae</taxon>
        <taxon>Chryseobacterium group</taxon>
        <taxon>Chryseobacterium</taxon>
    </lineage>
</organism>
<evidence type="ECO:0000259" key="1">
    <source>
        <dbReference type="Pfam" id="PF20448"/>
    </source>
</evidence>
<proteinExistence type="predicted"/>
<name>A0A381FHY4_9FLAO</name>